<protein>
    <submittedName>
        <fullName evidence="1">Uncharacterized protein</fullName>
    </submittedName>
</protein>
<dbReference type="EMBL" id="JXCY01000002">
    <property type="protein sequence ID" value="KOY77016.1"/>
    <property type="molecule type" value="Genomic_DNA"/>
</dbReference>
<sequence length="115" mass="13827">MINITDIACESYKEDLRSYDNPEYVIRYPKYDWRMSYIAYDAMLKTLTKYRNLNQPDTDYETFDKKNNIEVISLVNEFNKKYSIYLISDEQYGGKIFHIKGLARIYYAIIKLNLC</sequence>
<evidence type="ECO:0000313" key="1">
    <source>
        <dbReference type="EMBL" id="KOY77016.1"/>
    </source>
</evidence>
<dbReference type="PATRIC" id="fig|148814.8.peg.109"/>
<gene>
    <name evidence="1" type="ORF">RZ71_09150</name>
</gene>
<proteinExistence type="predicted"/>
<accession>A0A0M9DDV9</accession>
<organism evidence="1 2">
    <name type="scientific">Apilactobacillus kunkeei</name>
    <dbReference type="NCBI Taxonomy" id="148814"/>
    <lineage>
        <taxon>Bacteria</taxon>
        <taxon>Bacillati</taxon>
        <taxon>Bacillota</taxon>
        <taxon>Bacilli</taxon>
        <taxon>Lactobacillales</taxon>
        <taxon>Lactobacillaceae</taxon>
        <taxon>Apilactobacillus</taxon>
    </lineage>
</organism>
<evidence type="ECO:0000313" key="2">
    <source>
        <dbReference type="Proteomes" id="UP000037778"/>
    </source>
</evidence>
<dbReference type="Proteomes" id="UP000037778">
    <property type="component" value="Unassembled WGS sequence"/>
</dbReference>
<dbReference type="RefSeq" id="WP_053791330.1">
    <property type="nucleotide sequence ID" value="NZ_JXCY01000002.1"/>
</dbReference>
<reference evidence="1 2" key="1">
    <citation type="journal article" date="2015" name="Genome Biol. Evol.">
        <title>Functionally Structured Genomes in Lactobacillus kunkeei Colonizing the Honey Crop and Food Products of Honeybees and Stingless Bees.</title>
        <authorList>
            <person name="Tamarit D."/>
            <person name="Ellegaard K.M."/>
            <person name="Wikander J."/>
            <person name="Olofsson T."/>
            <person name="Vasquez A."/>
            <person name="Andersson S.G."/>
        </authorList>
    </citation>
    <scope>NUCLEOTIDE SEQUENCE [LARGE SCALE GENOMIC DNA]</scope>
    <source>
        <strain evidence="1 2">LAko</strain>
    </source>
</reference>
<dbReference type="AlphaFoldDB" id="A0A0M9DDV9"/>
<name>A0A0M9DDV9_9LACO</name>
<keyword evidence="2" id="KW-1185">Reference proteome</keyword>
<comment type="caution">
    <text evidence="1">The sequence shown here is derived from an EMBL/GenBank/DDBJ whole genome shotgun (WGS) entry which is preliminary data.</text>
</comment>